<evidence type="ECO:0000256" key="6">
    <source>
        <dbReference type="ARBA" id="ARBA00004480"/>
    </source>
</evidence>
<feature type="disulfide bond" evidence="30">
    <location>
        <begin position="1367"/>
        <end position="1385"/>
    </location>
</feature>
<protein>
    <recommendedName>
        <fullName evidence="9">Sortilin-related receptor</fullName>
    </recommendedName>
    <alternativeName>
        <fullName evidence="27">Low-density lipoprotein receptor relative with 11 ligand-binding repeats</fullName>
    </alternativeName>
    <alternativeName>
        <fullName evidence="28">Sorting protein-related receptor containing LDLR class A repeats</fullName>
    </alternativeName>
</protein>
<evidence type="ECO:0000256" key="32">
    <source>
        <dbReference type="SAM" id="MobiDB-lite"/>
    </source>
</evidence>
<feature type="chain" id="PRO_5034684164" description="Sortilin-related receptor" evidence="34">
    <location>
        <begin position="26"/>
        <end position="2167"/>
    </location>
</feature>
<evidence type="ECO:0000256" key="2">
    <source>
        <dbReference type="ARBA" id="ARBA00004158"/>
    </source>
</evidence>
<dbReference type="InterPro" id="IPR057841">
    <property type="entry name" value="FN3_SORL1"/>
</dbReference>
<keyword evidence="16 34" id="KW-0732">Signal</keyword>
<dbReference type="Gene3D" id="2.60.40.10">
    <property type="entry name" value="Immunoglobulins"/>
    <property type="match status" value="3"/>
</dbReference>
<dbReference type="PROSITE" id="PS01209">
    <property type="entry name" value="LDLRA_1"/>
    <property type="match status" value="5"/>
</dbReference>
<dbReference type="GO" id="GO:0006892">
    <property type="term" value="P:post-Golgi vesicle-mediated transport"/>
    <property type="evidence" value="ECO:0007669"/>
    <property type="project" value="TreeGrafter"/>
</dbReference>
<feature type="disulfide bond" evidence="30">
    <location>
        <begin position="1379"/>
        <end position="1394"/>
    </location>
</feature>
<dbReference type="InterPro" id="IPR000742">
    <property type="entry name" value="EGF"/>
</dbReference>
<sequence length="2167" mass="240779">MARRKRLAPLLLLMFVALIVRESHASVETRPKTLHVNQEDSRLHKRTVVFNAQQDFDSVADSPDMEIGARKKRSTDLPKYNMTKVVELNDSHGQLMVHWAGEGSDVIICLAKDPPGLYTRARPSSVYISYDYGDSFVNETEKFRVDAGRIVYPTLDKFYNHPHFVSYTVFTDLANRLVYSTLNDGHSIRVSYTNISFTPSDVLFSDSDPRVFLILDREHQDRGLWVTADFGVSFTQVQQRVRTFYWSGPWADPPLLYVERQEPSGESTVISSKSLFLNDNSSIVIRDVLDFQIKGDFAFATRRVNTTAVSLMVSYRGAPFKEAQFDRTISPHTGYYIADVSGTDVFVVASHLDILPTLYASRNADASVYSLSLDNFFCYFPGSSWKNSWLERATDTAFADLHRVEGLRGIYIASQVHVPTSPHGGGRVPEINTQHLSTFITFDMGGRWRPLTPPSTDDQGRNISCDVSRGCSLHLTQKFAQLNPETRTVPLMTSKSAPGIIMATGTLGTSLKGRFGVFISTDAGLTWRQVLKDYYFFNMGDFGGVMVAVKYYKAQGETREMLYSTDEGFTWHTEQFYNQDLRMYGLMTEPGENTTVFTMFGSGPQQLRWLIIKADLQKAFKYNCTKDDYKFWSPSTDHVGHMPCVMGMQETFERRTPHSNCYSGRDYVRMVQMEPCGCERDDFVCDVGFFQHETSLDCIRNKTVESPYEIPDTCKPGAFYSRTKGYIHIPGDACQGGNEQRYLPESLPCPVRELREFLIVAQRERIARYDLSEDTWEELPVRGLQNVIAIDFDLHNNCVYWADIANDTIGRQCLNGSEIYHEILVSSNLSSVEGMALDWVSHHLYFVDGVRSMIEVVRTDLNVEGRMRATILSPPTLSKPRGIAVHPQQGLLFWTDWAPNNPSVSRANSDGSDPRRLFGRSYVDWPNGITVDHIAERIYWVDARLDYIGSADLDGKGFKKIIANTDKVAHPFAVAVFKDTMYWDDWRQNAIYQADKDHGLAVRTIRSGLPGLMDLKVFAHSIQEGSNACDGNKVCSHLCFGLPGHKYSCKCPDGMKAGTNTTCTCADGSKPFENGTCAKQGNTCGTDQFACKNGLCIPRLWHCDDDDDCGDGSDEEGCGGRVTCQTGHFQCESDRKCIPFYWKCDYDYDCEDHSDEEGCKFTECQEHQFKCANHRCINAQWKCDGEDDCHDGSDEKDCARKPNATLTCRPDSFKCINSSECIPLVWRCDGSPDCTDHSDEDKCEARTCESWQFECKSGKRCIYQSWRCDGDNDCPDGSDELNCSSAGMIPTTVAPISPEASCSEWMFKCNDSGKCIPYWWKCDRVPDCVDGSDEFGCRFTPNPPTDTSEHVPDSTEGPSCPKQHFRCSAGDCVLQAWVCDGVPDCRGGEDEANCGSSKRSCGPDQFTCQYDGNCVPLSQVCDGHQQCPDGSDEWNCQAATSPKPPIAPPMCAPGFFPCDLLHCVPLTQRCDGSQNCYDGSDEANCTGNNVWIPQVLSITGGSASLGNVLRIAWDPIDVSRVFGRRNLSVEYLPSVSRVNSSLWHNYSRGWTDASSVIYEGLVPDSVYNVTVYARLKSGAAFPPAAFVVMRTQEGIPSPPVNVTAKQLNGQTVLITWREPEKPNGRLMSYEVCMSPPVPPLHRLIPAPNTSLLFDSDFEVGKKYTFWVIARNGEHRSNNSVGATIKFDGSAVSVSVNDLRASAVSETAVSVAWEHVPDADGYIIKTRSRVPRYPAVPSVNTTRSNVTVGKLSPGVRYIFIVSAYRKSFVGPDNVVEAKTLGAELPPVARISTTIDTYAGNVQLKWAPPKTEAKIDWIYGVYYGVTLDELLSGPRMTTNMMNVTLRDLASCEQYLIDIAVVGPKGNGPLSLSAQTVLTPFSPLSAPRNVRVTDGDNVNGTLHMHISWNSPCPRMLSPVNYVITVTEVNLKKSSSVRLGNTTGTYLNHQLIVARGGSYHVEVAQDVVGAKKAAAYPPVWHAAPLPVPHSIKAMEAANQSILVYWQEPQLPNEMLNTSYRYKVLVSEGPAFDQLKATEYEIRGPPLTLDELKSGQTYSFAVQLQTKEGYCSQPSEVVSLLSPDKGSWVAVLTASSVAGVVVPVIVVVGLLLAVVGFLVYRHRRLQHSFVSFANSHYDTRSGSATFSGADGLDEDDSPAIRGFSDDEPLVIA</sequence>
<feature type="domain" description="Fibronectin type-III" evidence="35">
    <location>
        <begin position="1694"/>
        <end position="1782"/>
    </location>
</feature>
<feature type="disulfide bond" evidence="30">
    <location>
        <begin position="1228"/>
        <end position="1243"/>
    </location>
</feature>
<feature type="disulfide bond" evidence="30">
    <location>
        <begin position="1183"/>
        <end position="1198"/>
    </location>
</feature>
<dbReference type="SMART" id="SM00181">
    <property type="entry name" value="EGF"/>
    <property type="match status" value="3"/>
</dbReference>
<dbReference type="EMBL" id="MW962613">
    <property type="protein sequence ID" value="QVD39379.1"/>
    <property type="molecule type" value="mRNA"/>
</dbReference>
<dbReference type="GO" id="GO:0005886">
    <property type="term" value="C:plasma membrane"/>
    <property type="evidence" value="ECO:0007669"/>
    <property type="project" value="UniProtKB-SubCell"/>
</dbReference>
<feature type="disulfide bond" evidence="30">
    <location>
        <begin position="1360"/>
        <end position="1372"/>
    </location>
</feature>
<dbReference type="Pfam" id="PF00058">
    <property type="entry name" value="Ldl_recept_b"/>
    <property type="match status" value="2"/>
</dbReference>
<dbReference type="Gene3D" id="3.30.60.270">
    <property type="match status" value="1"/>
</dbReference>
<dbReference type="SUPFAM" id="SSF57424">
    <property type="entry name" value="LDL receptor-like module"/>
    <property type="match status" value="9"/>
</dbReference>
<feature type="disulfide bond" evidence="30">
    <location>
        <begin position="1268"/>
        <end position="1283"/>
    </location>
</feature>
<dbReference type="InterPro" id="IPR000033">
    <property type="entry name" value="LDLR_classB_rpt"/>
</dbReference>
<dbReference type="GO" id="GO:0055038">
    <property type="term" value="C:recycling endosome membrane"/>
    <property type="evidence" value="ECO:0007669"/>
    <property type="project" value="UniProtKB-SubCell"/>
</dbReference>
<feature type="repeat" description="LDL-receptor class B" evidence="31">
    <location>
        <begin position="936"/>
        <end position="980"/>
    </location>
</feature>
<dbReference type="InterPro" id="IPR031777">
    <property type="entry name" value="Sortilin_C"/>
</dbReference>
<keyword evidence="11" id="KW-1003">Cell membrane</keyword>
<evidence type="ECO:0000256" key="29">
    <source>
        <dbReference type="ARBA" id="ARBA00046273"/>
    </source>
</evidence>
<dbReference type="GO" id="GO:0031904">
    <property type="term" value="C:endosome lumen"/>
    <property type="evidence" value="ECO:0007669"/>
    <property type="project" value="UniProtKB-SubCell"/>
</dbReference>
<dbReference type="Pfam" id="PF15902">
    <property type="entry name" value="Sortilin-Vps10"/>
    <property type="match status" value="1"/>
</dbReference>
<dbReference type="Pfam" id="PF15901">
    <property type="entry name" value="Sortilin_C"/>
    <property type="match status" value="1"/>
</dbReference>
<dbReference type="GO" id="GO:0006897">
    <property type="term" value="P:endocytosis"/>
    <property type="evidence" value="ECO:0007669"/>
    <property type="project" value="UniProtKB-KW"/>
</dbReference>
<keyword evidence="17" id="KW-0677">Repeat</keyword>
<evidence type="ECO:0000256" key="25">
    <source>
        <dbReference type="ARBA" id="ARBA00023180"/>
    </source>
</evidence>
<dbReference type="SMART" id="SM00060">
    <property type="entry name" value="FN3"/>
    <property type="match status" value="6"/>
</dbReference>
<feature type="disulfide bond" evidence="30">
    <location>
        <begin position="1421"/>
        <end position="1436"/>
    </location>
</feature>
<keyword evidence="13" id="KW-0597">Phosphoprotein</keyword>
<comment type="subcellular location">
    <subcellularLocation>
        <location evidence="3">Cell membrane</location>
        <topology evidence="3">Single-pass membrane protein</topology>
    </subcellularLocation>
    <subcellularLocation>
        <location evidence="4">Cytoplasmic vesicle</location>
        <location evidence="4">Secretory vesicle membrane</location>
        <topology evidence="4">Single-pass type I membrane protein</topology>
    </subcellularLocation>
    <subcellularLocation>
        <location evidence="2">Early endosome membrane</location>
        <topology evidence="2">Single-pass type I membrane protein</topology>
    </subcellularLocation>
    <subcellularLocation>
        <location evidence="1">Endoplasmic reticulum membrane</location>
        <topology evidence="1">Single-pass type I membrane protein</topology>
    </subcellularLocation>
    <subcellularLocation>
        <location evidence="29">Endosome lumen</location>
    </subcellularLocation>
    <subcellularLocation>
        <location evidence="7">Endosome</location>
        <location evidence="7">Multivesicular body membrane</location>
        <topology evidence="7">Single-pass type I membrane protein</topology>
    </subcellularLocation>
    <subcellularLocation>
        <location evidence="5">Golgi apparatus</location>
        <location evidence="5">trans-Golgi network membrane</location>
        <topology evidence="5">Single-pass type I membrane protein</topology>
    </subcellularLocation>
    <subcellularLocation>
        <location evidence="6">Recycling endosome membrane</location>
        <topology evidence="6">Single-pass type I membrane protein</topology>
    </subcellularLocation>
</comment>
<evidence type="ECO:0000256" key="15">
    <source>
        <dbReference type="ARBA" id="ARBA00022692"/>
    </source>
</evidence>
<dbReference type="InterPro" id="IPR031778">
    <property type="entry name" value="Sortilin_N"/>
</dbReference>
<dbReference type="GO" id="GO:0032585">
    <property type="term" value="C:multivesicular body membrane"/>
    <property type="evidence" value="ECO:0007669"/>
    <property type="project" value="UniProtKB-SubCell"/>
</dbReference>
<reference evidence="36" key="1">
    <citation type="journal article" date="2021" name="J. Neurophysiol.">
        <title>Gene transcription changes in a locust model of noise-induced deafness.</title>
        <authorList>
            <person name="French A.S."/>
            <person name="Warren B."/>
        </authorList>
    </citation>
    <scope>NUCLEOTIDE SEQUENCE</scope>
</reference>
<keyword evidence="19" id="KW-0256">Endoplasmic reticulum</keyword>
<keyword evidence="26" id="KW-0968">Cytoplasmic vesicle</keyword>
<evidence type="ECO:0000256" key="10">
    <source>
        <dbReference type="ARBA" id="ARBA00022448"/>
    </source>
</evidence>
<evidence type="ECO:0000256" key="34">
    <source>
        <dbReference type="SAM" id="SignalP"/>
    </source>
</evidence>
<evidence type="ECO:0000256" key="13">
    <source>
        <dbReference type="ARBA" id="ARBA00022553"/>
    </source>
</evidence>
<evidence type="ECO:0000256" key="31">
    <source>
        <dbReference type="PROSITE-ProRule" id="PRU00461"/>
    </source>
</evidence>
<proteinExistence type="evidence at transcript level"/>
<dbReference type="FunFam" id="4.10.400.10:FF:000045">
    <property type="entry name" value="Low-density lipoprotein receptor-related protein 2"/>
    <property type="match status" value="1"/>
</dbReference>
<dbReference type="OrthoDB" id="443634at2759"/>
<evidence type="ECO:0000256" key="28">
    <source>
        <dbReference type="ARBA" id="ARBA00032450"/>
    </source>
</evidence>
<feature type="disulfide bond" evidence="30">
    <location>
        <begin position="1164"/>
        <end position="1176"/>
    </location>
</feature>
<dbReference type="SMART" id="SM00135">
    <property type="entry name" value="LY"/>
    <property type="match status" value="5"/>
</dbReference>
<dbReference type="SMART" id="SM00192">
    <property type="entry name" value="LDLa"/>
    <property type="match status" value="9"/>
</dbReference>
<dbReference type="PANTHER" id="PTHR12106:SF27">
    <property type="entry name" value="SORTILIN-RELATED RECEPTOR"/>
    <property type="match status" value="1"/>
</dbReference>
<evidence type="ECO:0000256" key="16">
    <source>
        <dbReference type="ARBA" id="ARBA00022729"/>
    </source>
</evidence>
<evidence type="ECO:0000256" key="18">
    <source>
        <dbReference type="ARBA" id="ARBA00022753"/>
    </source>
</evidence>
<feature type="signal peptide" evidence="34">
    <location>
        <begin position="1"/>
        <end position="25"/>
    </location>
</feature>
<dbReference type="GO" id="GO:0005789">
    <property type="term" value="C:endoplasmic reticulum membrane"/>
    <property type="evidence" value="ECO:0007669"/>
    <property type="project" value="UniProtKB-SubCell"/>
</dbReference>
<keyword evidence="14" id="KW-0254">Endocytosis</keyword>
<feature type="disulfide bond" evidence="30">
    <location>
        <begin position="1144"/>
        <end position="1159"/>
    </location>
</feature>
<organism evidence="36">
    <name type="scientific">Schistocerca gregaria</name>
    <name type="common">Desert locust</name>
    <name type="synonym">Gryllus gregarius</name>
    <dbReference type="NCBI Taxonomy" id="7010"/>
    <lineage>
        <taxon>Eukaryota</taxon>
        <taxon>Metazoa</taxon>
        <taxon>Ecdysozoa</taxon>
        <taxon>Arthropoda</taxon>
        <taxon>Hexapoda</taxon>
        <taxon>Insecta</taxon>
        <taxon>Pterygota</taxon>
        <taxon>Neoptera</taxon>
        <taxon>Polyneoptera</taxon>
        <taxon>Orthoptera</taxon>
        <taxon>Caelifera</taxon>
        <taxon>Acrididea</taxon>
        <taxon>Acridomorpha</taxon>
        <taxon>Acridoidea</taxon>
        <taxon>Acrididae</taxon>
        <taxon>Cyrtacanthacridinae</taxon>
        <taxon>Schistocerca</taxon>
    </lineage>
</organism>
<dbReference type="InterPro" id="IPR013783">
    <property type="entry name" value="Ig-like_fold"/>
</dbReference>
<dbReference type="Gene3D" id="4.10.400.10">
    <property type="entry name" value="Low-density Lipoprotein Receptor"/>
    <property type="match status" value="9"/>
</dbReference>
<feature type="domain" description="Fibronectin type-III" evidence="35">
    <location>
        <begin position="1492"/>
        <end position="1594"/>
    </location>
</feature>
<dbReference type="InterPro" id="IPR006581">
    <property type="entry name" value="VPS10"/>
</dbReference>
<feature type="disulfide bond" evidence="30">
    <location>
        <begin position="1103"/>
        <end position="1118"/>
    </location>
</feature>
<feature type="transmembrane region" description="Helical" evidence="33">
    <location>
        <begin position="2083"/>
        <end position="2115"/>
    </location>
</feature>
<dbReference type="Gene3D" id="2.10.70.80">
    <property type="match status" value="1"/>
</dbReference>
<evidence type="ECO:0000256" key="19">
    <source>
        <dbReference type="ARBA" id="ARBA00022824"/>
    </source>
</evidence>
<dbReference type="InterPro" id="IPR011042">
    <property type="entry name" value="6-blade_b-propeller_TolB-like"/>
</dbReference>
<dbReference type="GO" id="GO:0031901">
    <property type="term" value="C:early endosome membrane"/>
    <property type="evidence" value="ECO:0007669"/>
    <property type="project" value="UniProtKB-SubCell"/>
</dbReference>
<evidence type="ECO:0000256" key="9">
    <source>
        <dbReference type="ARBA" id="ARBA00013467"/>
    </source>
</evidence>
<accession>A0A8E5JSZ1</accession>
<keyword evidence="21" id="KW-0333">Golgi apparatus</keyword>
<dbReference type="SUPFAM" id="SSF49265">
    <property type="entry name" value="Fibronectin type III"/>
    <property type="match status" value="3"/>
</dbReference>
<dbReference type="InterPro" id="IPR003961">
    <property type="entry name" value="FN3_dom"/>
</dbReference>
<evidence type="ECO:0000256" key="21">
    <source>
        <dbReference type="ARBA" id="ARBA00023034"/>
    </source>
</evidence>
<dbReference type="PROSITE" id="PS50853">
    <property type="entry name" value="FN3"/>
    <property type="match status" value="5"/>
</dbReference>
<evidence type="ECO:0000256" key="11">
    <source>
        <dbReference type="ARBA" id="ARBA00022475"/>
    </source>
</evidence>
<evidence type="ECO:0000256" key="12">
    <source>
        <dbReference type="ARBA" id="ARBA00022536"/>
    </source>
</evidence>
<name>A0A8E5JSZ1_SCHGR</name>
<feature type="domain" description="Fibronectin type-III" evidence="35">
    <location>
        <begin position="1598"/>
        <end position="1689"/>
    </location>
</feature>
<evidence type="ECO:0000256" key="30">
    <source>
        <dbReference type="PROSITE-ProRule" id="PRU00124"/>
    </source>
</evidence>
<evidence type="ECO:0000256" key="8">
    <source>
        <dbReference type="ARBA" id="ARBA00007041"/>
    </source>
</evidence>
<dbReference type="GO" id="GO:0030658">
    <property type="term" value="C:transport vesicle membrane"/>
    <property type="evidence" value="ECO:0007669"/>
    <property type="project" value="UniProtKB-SubCell"/>
</dbReference>
<dbReference type="InterPro" id="IPR023415">
    <property type="entry name" value="LDLR_class-A_CS"/>
</dbReference>
<comment type="caution">
    <text evidence="30">Lacks conserved residue(s) required for the propagation of feature annotation.</text>
</comment>
<evidence type="ECO:0000256" key="24">
    <source>
        <dbReference type="ARBA" id="ARBA00023170"/>
    </source>
</evidence>
<evidence type="ECO:0000259" key="35">
    <source>
        <dbReference type="PROSITE" id="PS50853"/>
    </source>
</evidence>
<dbReference type="Gene3D" id="2.120.10.30">
    <property type="entry name" value="TolB, C-terminal domain"/>
    <property type="match status" value="1"/>
</dbReference>
<feature type="disulfide bond" evidence="30">
    <location>
        <begin position="1171"/>
        <end position="1189"/>
    </location>
</feature>
<keyword evidence="23 30" id="KW-1015">Disulfide bond</keyword>
<evidence type="ECO:0000256" key="3">
    <source>
        <dbReference type="ARBA" id="ARBA00004162"/>
    </source>
</evidence>
<keyword evidence="25" id="KW-0325">Glycoprotein</keyword>
<dbReference type="Pfam" id="PF00041">
    <property type="entry name" value="fn3"/>
    <property type="match status" value="2"/>
</dbReference>
<evidence type="ECO:0000256" key="26">
    <source>
        <dbReference type="ARBA" id="ARBA00023329"/>
    </source>
</evidence>
<evidence type="ECO:0000256" key="23">
    <source>
        <dbReference type="ARBA" id="ARBA00023157"/>
    </source>
</evidence>
<evidence type="ECO:0000256" key="14">
    <source>
        <dbReference type="ARBA" id="ARBA00022583"/>
    </source>
</evidence>
<evidence type="ECO:0000313" key="36">
    <source>
        <dbReference type="EMBL" id="QVD39379.1"/>
    </source>
</evidence>
<comment type="similarity">
    <text evidence="8">Belongs to the VPS10-related sortilin family. SORL1 subfamily.</text>
</comment>
<dbReference type="FunFam" id="4.10.400.10:FF:000011">
    <property type="entry name" value="Low-density lipoprotein receptor-related protein 1"/>
    <property type="match status" value="1"/>
</dbReference>
<feature type="disulfide bond" evidence="30">
    <location>
        <begin position="1470"/>
        <end position="1485"/>
    </location>
</feature>
<dbReference type="Pfam" id="PF00057">
    <property type="entry name" value="Ldl_recept_a"/>
    <property type="match status" value="9"/>
</dbReference>
<feature type="disulfide bond" evidence="30">
    <location>
        <begin position="1322"/>
        <end position="1337"/>
    </location>
</feature>
<dbReference type="GO" id="GO:0005794">
    <property type="term" value="C:Golgi apparatus"/>
    <property type="evidence" value="ECO:0007669"/>
    <property type="project" value="UniProtKB-SubCell"/>
</dbReference>
<dbReference type="SUPFAM" id="SSF63825">
    <property type="entry name" value="YWTD domain"/>
    <property type="match status" value="1"/>
</dbReference>
<feature type="disulfide bond" evidence="30">
    <location>
        <begin position="1084"/>
        <end position="1096"/>
    </location>
</feature>
<dbReference type="InterPro" id="IPR050310">
    <property type="entry name" value="VPS10-sortilin"/>
</dbReference>
<dbReference type="Pfam" id="PF25814">
    <property type="entry name" value="fn3_SORL1"/>
    <property type="match status" value="1"/>
</dbReference>
<dbReference type="InterPro" id="IPR036116">
    <property type="entry name" value="FN3_sf"/>
</dbReference>
<keyword evidence="12" id="KW-0245">EGF-like domain</keyword>
<evidence type="ECO:0000256" key="4">
    <source>
        <dbReference type="ARBA" id="ARBA00004212"/>
    </source>
</evidence>
<keyword evidence="10" id="KW-0813">Transport</keyword>
<keyword evidence="18" id="KW-0967">Endosome</keyword>
<feature type="domain" description="Fibronectin type-III" evidence="35">
    <location>
        <begin position="1983"/>
        <end position="2080"/>
    </location>
</feature>
<evidence type="ECO:0000256" key="33">
    <source>
        <dbReference type="SAM" id="Phobius"/>
    </source>
</evidence>
<dbReference type="SUPFAM" id="SSF110296">
    <property type="entry name" value="Oligoxyloglucan reducing end-specific cellobiohydrolase"/>
    <property type="match status" value="1"/>
</dbReference>
<dbReference type="PROSITE" id="PS51120">
    <property type="entry name" value="LDLRB"/>
    <property type="match status" value="3"/>
</dbReference>
<feature type="disulfide bond" evidence="30">
    <location>
        <begin position="1451"/>
        <end position="1463"/>
    </location>
</feature>
<keyword evidence="15 33" id="KW-0812">Transmembrane</keyword>
<dbReference type="FunFam" id="3.30.60.270:FF:000002">
    <property type="entry name" value="Sortilin-related receptor isoform A"/>
    <property type="match status" value="1"/>
</dbReference>
<dbReference type="FunFam" id="2.120.10.30:FF:000241">
    <property type="entry name" value="Low-density lipoprotein receptor-related protein 6"/>
    <property type="match status" value="1"/>
</dbReference>
<feature type="disulfide bond" evidence="30">
    <location>
        <begin position="1458"/>
        <end position="1476"/>
    </location>
</feature>
<keyword evidence="20 33" id="KW-1133">Transmembrane helix</keyword>
<evidence type="ECO:0000256" key="22">
    <source>
        <dbReference type="ARBA" id="ARBA00023136"/>
    </source>
</evidence>
<dbReference type="InterPro" id="IPR002172">
    <property type="entry name" value="LDrepeatLR_classA_rpt"/>
</dbReference>
<evidence type="ECO:0000256" key="5">
    <source>
        <dbReference type="ARBA" id="ARBA00004393"/>
    </source>
</evidence>
<feature type="region of interest" description="Disordered" evidence="32">
    <location>
        <begin position="2142"/>
        <end position="2167"/>
    </location>
</feature>
<evidence type="ECO:0000256" key="17">
    <source>
        <dbReference type="ARBA" id="ARBA00022737"/>
    </source>
</evidence>
<dbReference type="PROSITE" id="PS50068">
    <property type="entry name" value="LDLRA_2"/>
    <property type="match status" value="9"/>
</dbReference>
<feature type="repeat" description="LDL-receptor class B" evidence="31">
    <location>
        <begin position="797"/>
        <end position="841"/>
    </location>
</feature>
<feature type="disulfide bond" evidence="30">
    <location>
        <begin position="1091"/>
        <end position="1109"/>
    </location>
</feature>
<dbReference type="SMART" id="SM00602">
    <property type="entry name" value="VPS10"/>
    <property type="match status" value="1"/>
</dbReference>
<dbReference type="FunFam" id="4.10.400.10:FF:000002">
    <property type="entry name" value="Low-density lipoprotein receptor-related protein 1"/>
    <property type="match status" value="1"/>
</dbReference>
<dbReference type="CDD" id="cd00063">
    <property type="entry name" value="FN3"/>
    <property type="match status" value="4"/>
</dbReference>
<dbReference type="CDD" id="cd00112">
    <property type="entry name" value="LDLa"/>
    <property type="match status" value="8"/>
</dbReference>
<evidence type="ECO:0000256" key="20">
    <source>
        <dbReference type="ARBA" id="ARBA00022989"/>
    </source>
</evidence>
<keyword evidence="24 36" id="KW-0675">Receptor</keyword>
<evidence type="ECO:0000256" key="27">
    <source>
        <dbReference type="ARBA" id="ARBA00029896"/>
    </source>
</evidence>
<dbReference type="PANTHER" id="PTHR12106">
    <property type="entry name" value="SORTILIN RELATED"/>
    <property type="match status" value="1"/>
</dbReference>
<dbReference type="PRINTS" id="PR00261">
    <property type="entry name" value="LDLRECEPTOR"/>
</dbReference>
<feature type="repeat" description="LDL-receptor class B" evidence="31">
    <location>
        <begin position="890"/>
        <end position="935"/>
    </location>
</feature>
<keyword evidence="22 33" id="KW-0472">Membrane</keyword>
<dbReference type="FunFam" id="4.10.400.10:FF:000034">
    <property type="entry name" value="Low-density lipoprotein receptor-related protein 2"/>
    <property type="match status" value="1"/>
</dbReference>
<dbReference type="InterPro" id="IPR036055">
    <property type="entry name" value="LDL_receptor-like_sf"/>
</dbReference>
<evidence type="ECO:0000256" key="1">
    <source>
        <dbReference type="ARBA" id="ARBA00004115"/>
    </source>
</evidence>
<evidence type="ECO:0000256" key="7">
    <source>
        <dbReference type="ARBA" id="ARBA00004545"/>
    </source>
</evidence>
<feature type="domain" description="Fibronectin type-III" evidence="35">
    <location>
        <begin position="1784"/>
        <end position="1879"/>
    </location>
</feature>